<feature type="compositionally biased region" description="Low complexity" evidence="1">
    <location>
        <begin position="41"/>
        <end position="59"/>
    </location>
</feature>
<comment type="caution">
    <text evidence="2">The sequence shown here is derived from an EMBL/GenBank/DDBJ whole genome shotgun (WGS) entry which is preliminary data.</text>
</comment>
<organism evidence="2 3">
    <name type="scientific">Streptomyces globisporus</name>
    <dbReference type="NCBI Taxonomy" id="1908"/>
    <lineage>
        <taxon>Bacteria</taxon>
        <taxon>Bacillati</taxon>
        <taxon>Actinomycetota</taxon>
        <taxon>Actinomycetes</taxon>
        <taxon>Kitasatosporales</taxon>
        <taxon>Streptomycetaceae</taxon>
        <taxon>Streptomyces</taxon>
    </lineage>
</organism>
<dbReference type="EMBL" id="QWFA01000210">
    <property type="protein sequence ID" value="ROV65166.1"/>
    <property type="molecule type" value="Genomic_DNA"/>
</dbReference>
<dbReference type="Proteomes" id="UP000285596">
    <property type="component" value="Unassembled WGS sequence"/>
</dbReference>
<proteinExistence type="predicted"/>
<protein>
    <submittedName>
        <fullName evidence="2">Uncharacterized protein</fullName>
    </submittedName>
</protein>
<sequence>MTYGEEDMGVYAFTGKTVGMGAMLLGLVLGAAVAPAHATAGPGAGAGTVSEAAAPLPTGTGPGAGIGGRGEEIASEVKEAVNRLLCGAPLPKPLAPFLGKVKCVNGWQ</sequence>
<accession>A0A423US86</accession>
<dbReference type="AlphaFoldDB" id="A0A423US86"/>
<reference evidence="2 3" key="1">
    <citation type="submission" date="2018-08" db="EMBL/GenBank/DDBJ databases">
        <title>Streptomyces globisporus 1912-4Crt, whole genome shotgun sequence.</title>
        <authorList>
            <person name="Matselyukh B."/>
        </authorList>
    </citation>
    <scope>NUCLEOTIDE SEQUENCE [LARGE SCALE GENOMIC DNA]</scope>
    <source>
        <strain evidence="2 3">1912-4Crt</strain>
    </source>
</reference>
<evidence type="ECO:0000256" key="1">
    <source>
        <dbReference type="SAM" id="MobiDB-lite"/>
    </source>
</evidence>
<name>A0A423US86_STRGL</name>
<evidence type="ECO:0000313" key="3">
    <source>
        <dbReference type="Proteomes" id="UP000285596"/>
    </source>
</evidence>
<gene>
    <name evidence="2" type="ORF">D3105_28930</name>
</gene>
<evidence type="ECO:0000313" key="2">
    <source>
        <dbReference type="EMBL" id="ROV65166.1"/>
    </source>
</evidence>
<feature type="region of interest" description="Disordered" evidence="1">
    <location>
        <begin position="41"/>
        <end position="68"/>
    </location>
</feature>